<dbReference type="AlphaFoldDB" id="A0A940MV32"/>
<evidence type="ECO:0000313" key="1">
    <source>
        <dbReference type="EMBL" id="MBP0491777.1"/>
    </source>
</evidence>
<name>A0A940MV32_9PROT</name>
<dbReference type="InterPro" id="IPR010263">
    <property type="entry name" value="T6SS_TssK"/>
</dbReference>
<dbReference type="Proteomes" id="UP000677537">
    <property type="component" value="Unassembled WGS sequence"/>
</dbReference>
<comment type="caution">
    <text evidence="1">The sequence shown here is derived from an EMBL/GenBank/DDBJ whole genome shotgun (WGS) entry which is preliminary data.</text>
</comment>
<sequence length="442" mass="49029">MSWTNRVVWHEGMFLRSQHFQQQDRWLETLVRERTAALRPHGWGMTEMVVNRDLLATGQFALVSGRGVFEDGTPFSTPGDTDQPVPLDLAESVRNAVVYLALPIRQNGAVEVVSDAVLEARLLQQPFEAYDTHSGSPQPAELQVGRLRMRYMLETENRAGYHCIGLARVVEVGSDRRVTLDDRWIAPALLCSATPPLMGLLNELAGMLNQRGEALAGRMTQPGGRGVADVSDFLLLQSVNRAQKLIGHWADAGAVHPADLYAALVQIAGDFATFTEAKRRPSIYPPYRHADLQRSFEPVIADLRRSLSFVLEQNAVPIPLEERRHNVRVGAIKDRSILRGSSFVLVVQADVPAETLRRLFPPQVKIGAVEQIVELVNVALPGIDVRPLPVAPRQLPFYAGATYFELDANSPHWKQMQSAGGFGIHVSNPFPNLNLELWAIRG</sequence>
<proteinExistence type="predicted"/>
<dbReference type="EMBL" id="JAGIZA010000002">
    <property type="protein sequence ID" value="MBP0491777.1"/>
    <property type="molecule type" value="Genomic_DNA"/>
</dbReference>
<organism evidence="1 2">
    <name type="scientific">Roseomonas indoligenes</name>
    <dbReference type="NCBI Taxonomy" id="2820811"/>
    <lineage>
        <taxon>Bacteria</taxon>
        <taxon>Pseudomonadati</taxon>
        <taxon>Pseudomonadota</taxon>
        <taxon>Alphaproteobacteria</taxon>
        <taxon>Acetobacterales</taxon>
        <taxon>Roseomonadaceae</taxon>
        <taxon>Roseomonas</taxon>
    </lineage>
</organism>
<reference evidence="1" key="1">
    <citation type="submission" date="2021-03" db="EMBL/GenBank/DDBJ databases">
        <authorList>
            <person name="So Y."/>
        </authorList>
    </citation>
    <scope>NUCLEOTIDE SEQUENCE</scope>
    <source>
        <strain evidence="1">SG15</strain>
    </source>
</reference>
<dbReference type="PANTHER" id="PTHR35566:SF1">
    <property type="entry name" value="TYPE VI SECRETION SYSTEM BASEPLATE COMPONENT TSSK1"/>
    <property type="match status" value="1"/>
</dbReference>
<protein>
    <submittedName>
        <fullName evidence="1">Type VI secretion system baseplate subunit TssK</fullName>
    </submittedName>
</protein>
<dbReference type="PANTHER" id="PTHR35566">
    <property type="entry name" value="BLR3599 PROTEIN"/>
    <property type="match status" value="1"/>
</dbReference>
<dbReference type="Pfam" id="PF05936">
    <property type="entry name" value="T6SS_VasE"/>
    <property type="match status" value="1"/>
</dbReference>
<accession>A0A940MV32</accession>
<evidence type="ECO:0000313" key="2">
    <source>
        <dbReference type="Proteomes" id="UP000677537"/>
    </source>
</evidence>
<dbReference type="NCBIfam" id="TIGR03353">
    <property type="entry name" value="VI_chp_4"/>
    <property type="match status" value="1"/>
</dbReference>
<gene>
    <name evidence="1" type="primary">tssK</name>
    <name evidence="1" type="ORF">J5Y10_03185</name>
</gene>
<dbReference type="RefSeq" id="WP_209370631.1">
    <property type="nucleotide sequence ID" value="NZ_JAGIZA010000002.1"/>
</dbReference>
<keyword evidence="2" id="KW-1185">Reference proteome</keyword>